<gene>
    <name evidence="3" type="ORF">PFX98_21775</name>
</gene>
<protein>
    <submittedName>
        <fullName evidence="3">PA2778 family cysteine peptidase</fullName>
    </submittedName>
</protein>
<dbReference type="PROSITE" id="PS50990">
    <property type="entry name" value="PEPTIDASE_C39"/>
    <property type="match status" value="1"/>
</dbReference>
<dbReference type="InterPro" id="IPR005074">
    <property type="entry name" value="Peptidase_C39"/>
</dbReference>
<dbReference type="NCBIfam" id="NF033920">
    <property type="entry name" value="C39_PA2778_fam"/>
    <property type="match status" value="1"/>
</dbReference>
<dbReference type="Gene3D" id="1.25.40.10">
    <property type="entry name" value="Tetratricopeptide repeat domain"/>
    <property type="match status" value="1"/>
</dbReference>
<evidence type="ECO:0000313" key="4">
    <source>
        <dbReference type="Proteomes" id="UP001177769"/>
    </source>
</evidence>
<evidence type="ECO:0000259" key="2">
    <source>
        <dbReference type="PROSITE" id="PS50990"/>
    </source>
</evidence>
<dbReference type="GO" id="GO:0006508">
    <property type="term" value="P:proteolysis"/>
    <property type="evidence" value="ECO:0007669"/>
    <property type="project" value="InterPro"/>
</dbReference>
<dbReference type="KEGG" id="pais:PFX98_21775"/>
<reference evidence="3" key="1">
    <citation type="submission" date="2023-01" db="EMBL/GenBank/DDBJ databases">
        <title>Whole genome sequence of Paucibacter sp. S2-9 isolated from pond sediment.</title>
        <authorList>
            <person name="Jung J.Y."/>
        </authorList>
    </citation>
    <scope>NUCLEOTIDE SEQUENCE</scope>
    <source>
        <strain evidence="3">S2-9</strain>
    </source>
</reference>
<dbReference type="Proteomes" id="UP001177769">
    <property type="component" value="Chromosome"/>
</dbReference>
<evidence type="ECO:0000313" key="3">
    <source>
        <dbReference type="EMBL" id="WIT11489.1"/>
    </source>
</evidence>
<name>A0AA95NFR0_9BURK</name>
<dbReference type="GO" id="GO:0008233">
    <property type="term" value="F:peptidase activity"/>
    <property type="evidence" value="ECO:0007669"/>
    <property type="project" value="InterPro"/>
</dbReference>
<dbReference type="InterPro" id="IPR039563">
    <property type="entry name" value="Peptidase_C39_single_dom"/>
</dbReference>
<dbReference type="Pfam" id="PF14559">
    <property type="entry name" value="TPR_19"/>
    <property type="match status" value="1"/>
</dbReference>
<dbReference type="EMBL" id="CP116346">
    <property type="protein sequence ID" value="WIT11489.1"/>
    <property type="molecule type" value="Genomic_DNA"/>
</dbReference>
<dbReference type="CDD" id="cd02549">
    <property type="entry name" value="Peptidase_C39A"/>
    <property type="match status" value="1"/>
</dbReference>
<keyword evidence="1" id="KW-0802">TPR repeat</keyword>
<evidence type="ECO:0000256" key="1">
    <source>
        <dbReference type="PROSITE-ProRule" id="PRU00339"/>
    </source>
</evidence>
<dbReference type="GO" id="GO:0005524">
    <property type="term" value="F:ATP binding"/>
    <property type="evidence" value="ECO:0007669"/>
    <property type="project" value="InterPro"/>
</dbReference>
<dbReference type="Gene3D" id="3.90.70.10">
    <property type="entry name" value="Cysteine proteinases"/>
    <property type="match status" value="1"/>
</dbReference>
<dbReference type="SUPFAM" id="SSF48452">
    <property type="entry name" value="TPR-like"/>
    <property type="match status" value="1"/>
</dbReference>
<proteinExistence type="predicted"/>
<dbReference type="RefSeq" id="WP_285232570.1">
    <property type="nucleotide sequence ID" value="NZ_CP116346.1"/>
</dbReference>
<dbReference type="InterPro" id="IPR019734">
    <property type="entry name" value="TPR_rpt"/>
</dbReference>
<accession>A0AA95NFR0</accession>
<organism evidence="3 4">
    <name type="scientific">Paucibacter sediminis</name>
    <dbReference type="NCBI Taxonomy" id="3019553"/>
    <lineage>
        <taxon>Bacteria</taxon>
        <taxon>Pseudomonadati</taxon>
        <taxon>Pseudomonadota</taxon>
        <taxon>Betaproteobacteria</taxon>
        <taxon>Burkholderiales</taxon>
        <taxon>Sphaerotilaceae</taxon>
        <taxon>Roseateles</taxon>
    </lineage>
</organism>
<feature type="repeat" description="TPR" evidence="1">
    <location>
        <begin position="277"/>
        <end position="310"/>
    </location>
</feature>
<dbReference type="InterPro" id="IPR011990">
    <property type="entry name" value="TPR-like_helical_dom_sf"/>
</dbReference>
<dbReference type="PROSITE" id="PS50005">
    <property type="entry name" value="TPR"/>
    <property type="match status" value="1"/>
</dbReference>
<dbReference type="Pfam" id="PF03412">
    <property type="entry name" value="Peptidase_C39"/>
    <property type="match status" value="1"/>
</dbReference>
<dbReference type="SMART" id="SM00028">
    <property type="entry name" value="TPR"/>
    <property type="match status" value="2"/>
</dbReference>
<feature type="domain" description="Peptidase C39" evidence="2">
    <location>
        <begin position="63"/>
        <end position="195"/>
    </location>
</feature>
<sequence>MSMAGAGRPRQQHPAAAGFFVFVLCLAGLLSGCAGTPQVQALRADWPAGLPARAQVGTVPFIDQDEFECGPAALAMLLQSAGLATTPAQLRPQVFLPGRRGSLQTELLVAARRQGLPAYRLEPRLPALLQELAAGHPVLVFQNLALPVYPVWHYAVVLGFDRERDRLYLHSGHTPELEMSLSTFERTWERGGYWAMLALPPDRLPATAQAAPLAAAIAALERVQPAPARQAYEQALMRWPEQPALLLGAGNAAYAQGDLAGAEAAYRRAVQRLPAAADAWNNLAQVLMERGQREAAREAIERAIALGGPRLASYQELALKLRQP</sequence>
<keyword evidence="4" id="KW-1185">Reference proteome</keyword>
<dbReference type="AlphaFoldDB" id="A0AA95NFR0"/>
<dbReference type="GO" id="GO:0016020">
    <property type="term" value="C:membrane"/>
    <property type="evidence" value="ECO:0007669"/>
    <property type="project" value="InterPro"/>
</dbReference>